<dbReference type="PANTHER" id="PTHR12737">
    <property type="entry name" value="DIMETHYLARGININE DIMETHYLAMINOHYDROLASE"/>
    <property type="match status" value="1"/>
</dbReference>
<keyword evidence="4" id="KW-1185">Reference proteome</keyword>
<organism evidence="3 4">
    <name type="scientific">Rhodohalobacter sulfatireducens</name>
    <dbReference type="NCBI Taxonomy" id="2911366"/>
    <lineage>
        <taxon>Bacteria</taxon>
        <taxon>Pseudomonadati</taxon>
        <taxon>Balneolota</taxon>
        <taxon>Balneolia</taxon>
        <taxon>Balneolales</taxon>
        <taxon>Balneolaceae</taxon>
        <taxon>Rhodohalobacter</taxon>
    </lineage>
</organism>
<accession>A0ABS9KFS0</accession>
<dbReference type="Proteomes" id="UP001165366">
    <property type="component" value="Unassembled WGS sequence"/>
</dbReference>
<comment type="caution">
    <text evidence="3">The sequence shown here is derived from an EMBL/GenBank/DDBJ whole genome shotgun (WGS) entry which is preliminary data.</text>
</comment>
<name>A0ABS9KFS0_9BACT</name>
<dbReference type="SUPFAM" id="SSF55909">
    <property type="entry name" value="Pentein"/>
    <property type="match status" value="1"/>
</dbReference>
<dbReference type="PANTHER" id="PTHR12737:SF9">
    <property type="entry name" value="DIMETHYLARGININASE"/>
    <property type="match status" value="1"/>
</dbReference>
<dbReference type="Pfam" id="PF19420">
    <property type="entry name" value="DDAH_eukar"/>
    <property type="match status" value="1"/>
</dbReference>
<dbReference type="Gene3D" id="3.75.10.10">
    <property type="entry name" value="L-arginine/glycine Amidinotransferase, Chain A"/>
    <property type="match status" value="1"/>
</dbReference>
<comment type="similarity">
    <text evidence="1">Belongs to the DDAH family.</text>
</comment>
<sequence>MNPPLTLETNIPNNRTMSLLSDEERKIDFNRAMDQWLTLYRSLSNNALVYLLPSSKQLQDLTFVSNIGVILNHLENPVAIVSNFRAEGRQGESAVGNSFFSELGYEVHMPGSYFEGEADFKHLSGNVYFGGYGLRSSKESHQWMIDQFQAEVISIKLDDPHLFHLDCAMFVLDEETVLLCTSICDKETIRSIEKHCRIIDVPIDLAYRGATNSVRCGSTILTESRVENLKKGDQYFEVEKKKRAFMEKIAGEKELELSLFDLNEFHKSGAMLSCLVLPIRMRNLQ</sequence>
<reference evidence="3" key="2">
    <citation type="submission" date="2024-05" db="EMBL/GenBank/DDBJ databases">
        <title>Rhodohalobacter halophilus gen. nov., sp. nov., a moderately halophilic member of the family Balneolaceae.</title>
        <authorList>
            <person name="Xia J."/>
        </authorList>
    </citation>
    <scope>NUCLEOTIDE SEQUENCE</scope>
    <source>
        <strain evidence="3">WB101</strain>
    </source>
</reference>
<keyword evidence="2" id="KW-0378">Hydrolase</keyword>
<evidence type="ECO:0000313" key="3">
    <source>
        <dbReference type="EMBL" id="MCG2589670.1"/>
    </source>
</evidence>
<reference evidence="3" key="1">
    <citation type="submission" date="2022-01" db="EMBL/GenBank/DDBJ databases">
        <authorList>
            <person name="Wang Y."/>
        </authorList>
    </citation>
    <scope>NUCLEOTIDE SEQUENCE</scope>
    <source>
        <strain evidence="3">WB101</strain>
    </source>
</reference>
<protein>
    <submittedName>
        <fullName evidence="3">Arginine deiminase-related protein</fullName>
    </submittedName>
</protein>
<evidence type="ECO:0000313" key="4">
    <source>
        <dbReference type="Proteomes" id="UP001165366"/>
    </source>
</evidence>
<evidence type="ECO:0000256" key="1">
    <source>
        <dbReference type="ARBA" id="ARBA00008532"/>
    </source>
</evidence>
<dbReference type="EMBL" id="JAKLWS010000019">
    <property type="protein sequence ID" value="MCG2589670.1"/>
    <property type="molecule type" value="Genomic_DNA"/>
</dbReference>
<dbReference type="RefSeq" id="WP_237855030.1">
    <property type="nucleotide sequence ID" value="NZ_JAKLWS010000019.1"/>
</dbReference>
<dbReference type="InterPro" id="IPR033199">
    <property type="entry name" value="DDAH-like"/>
</dbReference>
<gene>
    <name evidence="3" type="ORF">L6773_13910</name>
</gene>
<evidence type="ECO:0000256" key="2">
    <source>
        <dbReference type="ARBA" id="ARBA00022801"/>
    </source>
</evidence>
<proteinExistence type="inferred from homology"/>